<name>A0ABQ8AIK7_BRANA</name>
<feature type="region of interest" description="Disordered" evidence="1">
    <location>
        <begin position="192"/>
        <end position="212"/>
    </location>
</feature>
<evidence type="ECO:0000256" key="1">
    <source>
        <dbReference type="SAM" id="MobiDB-lite"/>
    </source>
</evidence>
<keyword evidence="3" id="KW-1185">Reference proteome</keyword>
<sequence length="229" mass="25895">MGLSSTKGYWVQWRKTWCIGEGSQRLTRGVVMLDQRDTMAGRMVTRQLAPVRPKPLHPIDPTRASLNRTLLFLHIPTVILPLGISECSGGPARLFGETVDRNYERTERVHLVFAISSLLLFSLIGQGECDEVGLGPKVYDWPSIVMAFGSFRACITQTDYMPIDPKYFCMLWTRLMVQGSHVVLGDWLRKPTDERNSPRPSLGNEPYLSDKDPEAECYKDRLGHDAIVV</sequence>
<reference evidence="2 3" key="1">
    <citation type="submission" date="2021-05" db="EMBL/GenBank/DDBJ databases">
        <title>Genome Assembly of Synthetic Allotetraploid Brassica napus Reveals Homoeologous Exchanges between Subgenomes.</title>
        <authorList>
            <person name="Davis J.T."/>
        </authorList>
    </citation>
    <scope>NUCLEOTIDE SEQUENCE [LARGE SCALE GENOMIC DNA]</scope>
    <source>
        <strain evidence="3">cv. Da-Ae</strain>
        <tissue evidence="2">Seedling</tissue>
    </source>
</reference>
<dbReference type="Proteomes" id="UP000824890">
    <property type="component" value="Unassembled WGS sequence"/>
</dbReference>
<comment type="caution">
    <text evidence="2">The sequence shown here is derived from an EMBL/GenBank/DDBJ whole genome shotgun (WGS) entry which is preliminary data.</text>
</comment>
<accession>A0ABQ8AIK7</accession>
<evidence type="ECO:0000313" key="3">
    <source>
        <dbReference type="Proteomes" id="UP000824890"/>
    </source>
</evidence>
<organism evidence="2 3">
    <name type="scientific">Brassica napus</name>
    <name type="common">Rape</name>
    <dbReference type="NCBI Taxonomy" id="3708"/>
    <lineage>
        <taxon>Eukaryota</taxon>
        <taxon>Viridiplantae</taxon>
        <taxon>Streptophyta</taxon>
        <taxon>Embryophyta</taxon>
        <taxon>Tracheophyta</taxon>
        <taxon>Spermatophyta</taxon>
        <taxon>Magnoliopsida</taxon>
        <taxon>eudicotyledons</taxon>
        <taxon>Gunneridae</taxon>
        <taxon>Pentapetalae</taxon>
        <taxon>rosids</taxon>
        <taxon>malvids</taxon>
        <taxon>Brassicales</taxon>
        <taxon>Brassicaceae</taxon>
        <taxon>Brassiceae</taxon>
        <taxon>Brassica</taxon>
    </lineage>
</organism>
<proteinExistence type="predicted"/>
<evidence type="ECO:0000313" key="2">
    <source>
        <dbReference type="EMBL" id="KAH0892273.1"/>
    </source>
</evidence>
<dbReference type="EMBL" id="JAGKQM010000013">
    <property type="protein sequence ID" value="KAH0892273.1"/>
    <property type="molecule type" value="Genomic_DNA"/>
</dbReference>
<protein>
    <submittedName>
        <fullName evidence="2">Uncharacterized protein</fullName>
    </submittedName>
</protein>
<gene>
    <name evidence="2" type="ORF">HID58_054702</name>
</gene>